<evidence type="ECO:0000313" key="1">
    <source>
        <dbReference type="EMBL" id="SMC59215.1"/>
    </source>
</evidence>
<sequence length="273" mass="29746">MIRRMFAVFLALLAVLCLSVPVYAEGNNMEEIIIPGPNGDIYGVLQVPETDGPVPLVILSHGFGGNHSFSLPTAAHFVENGFAAYSYDFCGGGFNSRSSGTMMDMSVLTEAADLNAVIDTFKGDERFSCILLWGASQGGFVSAYVSSTRPEDIKAAVLEFPAIVLQDDSEARRRADGTFPEVINVMGAKLSRKYDEDATSFDLYDLLPRYPGPVLILHGDRDPIVPLRYSEKAKETFPDAELIVYPGQGHGFNGTALKDALEKETAFFTEHTK</sequence>
<keyword evidence="2" id="KW-1185">Reference proteome</keyword>
<organism evidence="1 2">
    <name type="scientific">Aristaeella lactis</name>
    <dbReference type="NCBI Taxonomy" id="3046383"/>
    <lineage>
        <taxon>Bacteria</taxon>
        <taxon>Bacillati</taxon>
        <taxon>Bacillota</taxon>
        <taxon>Clostridia</taxon>
        <taxon>Eubacteriales</taxon>
        <taxon>Aristaeellaceae</taxon>
        <taxon>Aristaeella</taxon>
    </lineage>
</organism>
<name>A0AC61PLA2_9FIRM</name>
<comment type="caution">
    <text evidence="1">The sequence shown here is derived from an EMBL/GenBank/DDBJ whole genome shotgun (WGS) entry which is preliminary data.</text>
</comment>
<gene>
    <name evidence="1" type="ORF">SAMN06297397_1609</name>
</gene>
<protein>
    <submittedName>
        <fullName evidence="1">Uncharacterized protein</fullName>
    </submittedName>
</protein>
<proteinExistence type="predicted"/>
<evidence type="ECO:0000313" key="2">
    <source>
        <dbReference type="Proteomes" id="UP000192328"/>
    </source>
</evidence>
<reference evidence="1" key="1">
    <citation type="submission" date="2017-04" db="EMBL/GenBank/DDBJ databases">
        <authorList>
            <person name="Varghese N."/>
            <person name="Submissions S."/>
        </authorList>
    </citation>
    <scope>NUCLEOTIDE SEQUENCE</scope>
    <source>
        <strain evidence="1">WTE2008</strain>
    </source>
</reference>
<dbReference type="Proteomes" id="UP000192328">
    <property type="component" value="Unassembled WGS sequence"/>
</dbReference>
<accession>A0AC61PLA2</accession>
<dbReference type="EMBL" id="FWXZ01000002">
    <property type="protein sequence ID" value="SMC59215.1"/>
    <property type="molecule type" value="Genomic_DNA"/>
</dbReference>